<evidence type="ECO:0000313" key="5">
    <source>
        <dbReference type="Proteomes" id="UP000594967"/>
    </source>
</evidence>
<dbReference type="AlphaFoldDB" id="A0A2X4VAH7"/>
<evidence type="ECO:0000313" key="2">
    <source>
        <dbReference type="EMBL" id="QPS19157.1"/>
    </source>
</evidence>
<dbReference type="GO" id="GO:0052689">
    <property type="term" value="F:carboxylic ester hydrolase activity"/>
    <property type="evidence" value="ECO:0007669"/>
    <property type="project" value="TreeGrafter"/>
</dbReference>
<keyword evidence="2" id="KW-0378">Hydrolase</keyword>
<dbReference type="Proteomes" id="UP000594967">
    <property type="component" value="Chromosome"/>
</dbReference>
<sequence>MKLIRRFLLKRKIVVTLAATSSILAFILYQNNYQLVESTVTIPHKPNNLDAVLAMPRHLLPGEKPGVVIFVHGDGEINATHGGFYRPIWEALSKAGFSSLSWNKPGVGGAPGNWLQQSMDDRTSEVISAIDWIKHQPQLDGQRIALWGASQGGWVLPKVATRYPDICFMIAVSPAVNWLEQGRYNTIASMKQKGRSESEIAAELKREQQVLALLDANASFEQYQQKEGNAADFTADRWTFVMKNYRSDATQDLGQVHSPVFLALGGKDINVDIKNTENEYRKRLSKAGQLDIKFYPQATHSMLEKSTEDSLIETWYKGLLFPRAIFYPGFLQDQQDFAWQHRHCQ</sequence>
<dbReference type="EMBL" id="CP065673">
    <property type="protein sequence ID" value="QPS19157.1"/>
    <property type="molecule type" value="Genomic_DNA"/>
</dbReference>
<dbReference type="EMBL" id="LS483469">
    <property type="protein sequence ID" value="SQI45128.1"/>
    <property type="molecule type" value="Genomic_DNA"/>
</dbReference>
<reference evidence="3 4" key="1">
    <citation type="submission" date="2018-06" db="EMBL/GenBank/DDBJ databases">
        <authorList>
            <consortium name="Pathogen Informatics"/>
            <person name="Doyle S."/>
        </authorList>
    </citation>
    <scope>NUCLEOTIDE SEQUENCE [LARGE SCALE GENOMIC DNA]</scope>
    <source>
        <strain evidence="3 4">NCTC12961</strain>
    </source>
</reference>
<dbReference type="InterPro" id="IPR053145">
    <property type="entry name" value="AB_hydrolase_Est10"/>
</dbReference>
<dbReference type="Proteomes" id="UP000248897">
    <property type="component" value="Chromosome 1"/>
</dbReference>
<dbReference type="PANTHER" id="PTHR43265:SF1">
    <property type="entry name" value="ESTERASE ESTD"/>
    <property type="match status" value="1"/>
</dbReference>
<gene>
    <name evidence="2" type="ORF">I6G64_16325</name>
    <name evidence="3" type="ORF">NCTC12961_05029</name>
</gene>
<dbReference type="PANTHER" id="PTHR43265">
    <property type="entry name" value="ESTERASE ESTD"/>
    <property type="match status" value="1"/>
</dbReference>
<reference evidence="2 5" key="2">
    <citation type="submission" date="2020-12" db="EMBL/GenBank/DDBJ databases">
        <title>FDA dAtabase for Regulatory Grade micrObial Sequences (FDA-ARGOS): Supporting development and validation of Infectious Disease Dx tests.</title>
        <authorList>
            <person name="Sproer C."/>
            <person name="Gronow S."/>
            <person name="Severitt S."/>
            <person name="Schroder I."/>
            <person name="Tallon L."/>
            <person name="Sadzewicz L."/>
            <person name="Zhao X."/>
            <person name="Boylan J."/>
            <person name="Ott S."/>
            <person name="Bowen H."/>
            <person name="Vavikolanu K."/>
            <person name="Mehta A."/>
            <person name="Aluvathingal J."/>
            <person name="Nadendla S."/>
            <person name="Lowell S."/>
            <person name="Myers T."/>
            <person name="Yan Y."/>
            <person name="Sichtig H."/>
        </authorList>
    </citation>
    <scope>NUCLEOTIDE SEQUENCE [LARGE SCALE GENOMIC DNA]</scope>
    <source>
        <strain evidence="2 5">FDAARGOS_907</strain>
    </source>
</reference>
<organism evidence="3 4">
    <name type="scientific">Serratia plymuthica</name>
    <dbReference type="NCBI Taxonomy" id="82996"/>
    <lineage>
        <taxon>Bacteria</taxon>
        <taxon>Pseudomonadati</taxon>
        <taxon>Pseudomonadota</taxon>
        <taxon>Gammaproteobacteria</taxon>
        <taxon>Enterobacterales</taxon>
        <taxon>Yersiniaceae</taxon>
        <taxon>Serratia</taxon>
    </lineage>
</organism>
<evidence type="ECO:0000313" key="4">
    <source>
        <dbReference type="Proteomes" id="UP000248897"/>
    </source>
</evidence>
<accession>A0A2X4VAH7</accession>
<proteinExistence type="predicted"/>
<keyword evidence="5" id="KW-1185">Reference proteome</keyword>
<name>A0A2X4VAH7_SERPL</name>
<evidence type="ECO:0000259" key="1">
    <source>
        <dbReference type="Pfam" id="PF12146"/>
    </source>
</evidence>
<dbReference type="InterPro" id="IPR022742">
    <property type="entry name" value="Hydrolase_4"/>
</dbReference>
<dbReference type="Pfam" id="PF12146">
    <property type="entry name" value="Hydrolase_4"/>
    <property type="match status" value="1"/>
</dbReference>
<feature type="domain" description="Serine aminopeptidase S33" evidence="1">
    <location>
        <begin position="65"/>
        <end position="303"/>
    </location>
</feature>
<dbReference type="Gene3D" id="3.40.50.1820">
    <property type="entry name" value="alpha/beta hydrolase"/>
    <property type="match status" value="1"/>
</dbReference>
<dbReference type="STRING" id="82996.ADP72_14750"/>
<dbReference type="SUPFAM" id="SSF53474">
    <property type="entry name" value="alpha/beta-Hydrolases"/>
    <property type="match status" value="1"/>
</dbReference>
<evidence type="ECO:0000313" key="3">
    <source>
        <dbReference type="EMBL" id="SQI45128.1"/>
    </source>
</evidence>
<dbReference type="InterPro" id="IPR029058">
    <property type="entry name" value="AB_hydrolase_fold"/>
</dbReference>
<dbReference type="RefSeq" id="WP_063200429.1">
    <property type="nucleotide sequence ID" value="NZ_CAMITG010000001.1"/>
</dbReference>
<protein>
    <submittedName>
        <fullName evidence="2">Alpha/beta hydrolase</fullName>
    </submittedName>
    <submittedName>
        <fullName evidence="3">Esterase/lipase</fullName>
    </submittedName>
</protein>